<dbReference type="GO" id="GO:0015035">
    <property type="term" value="F:protein-disulfide reductase activity"/>
    <property type="evidence" value="ECO:0007669"/>
    <property type="project" value="UniProtKB-UniRule"/>
</dbReference>
<dbReference type="InterPro" id="IPR036249">
    <property type="entry name" value="Thioredoxin-like_sf"/>
</dbReference>
<evidence type="ECO:0000256" key="4">
    <source>
        <dbReference type="ARBA" id="ARBA00022982"/>
    </source>
</evidence>
<protein>
    <recommendedName>
        <fullName evidence="2 7">Thioredoxin</fullName>
    </recommendedName>
</protein>
<evidence type="ECO:0000256" key="9">
    <source>
        <dbReference type="PIRSR" id="PIRSR000077-1"/>
    </source>
</evidence>
<feature type="active site" description="Nucleophile" evidence="9">
    <location>
        <position position="32"/>
    </location>
</feature>
<evidence type="ECO:0000259" key="11">
    <source>
        <dbReference type="PROSITE" id="PS51352"/>
    </source>
</evidence>
<evidence type="ECO:0000313" key="12">
    <source>
        <dbReference type="EMBL" id="SBW05673.1"/>
    </source>
</evidence>
<proteinExistence type="inferred from homology"/>
<dbReference type="PANTHER" id="PTHR45663:SF11">
    <property type="entry name" value="GEO12009P1"/>
    <property type="match status" value="1"/>
</dbReference>
<dbReference type="PRINTS" id="PR00421">
    <property type="entry name" value="THIOREDOXIN"/>
</dbReference>
<dbReference type="InterPro" id="IPR013766">
    <property type="entry name" value="Thioredoxin_domain"/>
</dbReference>
<sequence>MATIHLNSGSFDKAISGGITMVDFWASWCGPCKMLGPVIDDIANRYEGKAVVGKINVDDEQELAARYGVMSIPTVVFFKDGKEITRKVGVMPPESFTDVLDSNL</sequence>
<keyword evidence="3" id="KW-0813">Transport</keyword>
<feature type="site" description="Contributes to redox potential value" evidence="9">
    <location>
        <position position="31"/>
    </location>
</feature>
<dbReference type="PIRSF" id="PIRSF000077">
    <property type="entry name" value="Thioredoxin"/>
    <property type="match status" value="1"/>
</dbReference>
<evidence type="ECO:0000256" key="8">
    <source>
        <dbReference type="PIRNR" id="PIRNR000077"/>
    </source>
</evidence>
<gene>
    <name evidence="12" type="primary">trxA</name>
    <name evidence="12" type="ORF">KL86CLO1_12062</name>
</gene>
<keyword evidence="6 10" id="KW-0676">Redox-active center</keyword>
<dbReference type="FunFam" id="3.40.30.10:FF:000001">
    <property type="entry name" value="Thioredoxin"/>
    <property type="match status" value="1"/>
</dbReference>
<evidence type="ECO:0000256" key="6">
    <source>
        <dbReference type="ARBA" id="ARBA00023284"/>
    </source>
</evidence>
<keyword evidence="5 10" id="KW-1015">Disulfide bond</keyword>
<dbReference type="NCBIfam" id="TIGR01068">
    <property type="entry name" value="thioredoxin"/>
    <property type="match status" value="1"/>
</dbReference>
<dbReference type="Gene3D" id="3.40.30.10">
    <property type="entry name" value="Glutaredoxin"/>
    <property type="match status" value="1"/>
</dbReference>
<name>A0A212K1X9_9FIRM</name>
<feature type="disulfide bond" description="Redox-active" evidence="10">
    <location>
        <begin position="29"/>
        <end position="32"/>
    </location>
</feature>
<dbReference type="PROSITE" id="PS00194">
    <property type="entry name" value="THIOREDOXIN_1"/>
    <property type="match status" value="1"/>
</dbReference>
<evidence type="ECO:0000256" key="2">
    <source>
        <dbReference type="ARBA" id="ARBA00020570"/>
    </source>
</evidence>
<dbReference type="InterPro" id="IPR017937">
    <property type="entry name" value="Thioredoxin_CS"/>
</dbReference>
<dbReference type="GO" id="GO:0005829">
    <property type="term" value="C:cytosol"/>
    <property type="evidence" value="ECO:0007669"/>
    <property type="project" value="TreeGrafter"/>
</dbReference>
<dbReference type="PANTHER" id="PTHR45663">
    <property type="entry name" value="GEO12009P1"/>
    <property type="match status" value="1"/>
</dbReference>
<feature type="site" description="Contributes to redox potential value" evidence="9">
    <location>
        <position position="30"/>
    </location>
</feature>
<keyword evidence="4" id="KW-0249">Electron transport</keyword>
<organism evidence="12">
    <name type="scientific">uncultured Eubacteriales bacterium</name>
    <dbReference type="NCBI Taxonomy" id="172733"/>
    <lineage>
        <taxon>Bacteria</taxon>
        <taxon>Bacillati</taxon>
        <taxon>Bacillota</taxon>
        <taxon>Clostridia</taxon>
        <taxon>Eubacteriales</taxon>
        <taxon>environmental samples</taxon>
    </lineage>
</organism>
<dbReference type="InterPro" id="IPR005746">
    <property type="entry name" value="Thioredoxin"/>
</dbReference>
<evidence type="ECO:0000256" key="3">
    <source>
        <dbReference type="ARBA" id="ARBA00022448"/>
    </source>
</evidence>
<dbReference type="Pfam" id="PF00085">
    <property type="entry name" value="Thioredoxin"/>
    <property type="match status" value="1"/>
</dbReference>
<dbReference type="AlphaFoldDB" id="A0A212K1X9"/>
<evidence type="ECO:0000256" key="5">
    <source>
        <dbReference type="ARBA" id="ARBA00023157"/>
    </source>
</evidence>
<dbReference type="EMBL" id="FLUN01000001">
    <property type="protein sequence ID" value="SBW05673.1"/>
    <property type="molecule type" value="Genomic_DNA"/>
</dbReference>
<evidence type="ECO:0000256" key="10">
    <source>
        <dbReference type="PIRSR" id="PIRSR000077-4"/>
    </source>
</evidence>
<feature type="site" description="Deprotonates C-terminal active site Cys" evidence="9">
    <location>
        <position position="23"/>
    </location>
</feature>
<feature type="active site" description="Nucleophile" evidence="9">
    <location>
        <position position="29"/>
    </location>
</feature>
<reference evidence="12" key="1">
    <citation type="submission" date="2016-04" db="EMBL/GenBank/DDBJ databases">
        <authorList>
            <person name="Evans L.H."/>
            <person name="Alamgir A."/>
            <person name="Owens N."/>
            <person name="Weber N.D."/>
            <person name="Virtaneva K."/>
            <person name="Barbian K."/>
            <person name="Babar A."/>
            <person name="Rosenke K."/>
        </authorList>
    </citation>
    <scope>NUCLEOTIDE SEQUENCE</scope>
    <source>
        <strain evidence="12">86</strain>
    </source>
</reference>
<evidence type="ECO:0000256" key="7">
    <source>
        <dbReference type="NCBIfam" id="TIGR01068"/>
    </source>
</evidence>
<dbReference type="CDD" id="cd02947">
    <property type="entry name" value="TRX_family"/>
    <property type="match status" value="1"/>
</dbReference>
<accession>A0A212K1X9</accession>
<feature type="domain" description="Thioredoxin" evidence="11">
    <location>
        <begin position="1"/>
        <end position="104"/>
    </location>
</feature>
<dbReference type="PROSITE" id="PS51352">
    <property type="entry name" value="THIOREDOXIN_2"/>
    <property type="match status" value="1"/>
</dbReference>
<dbReference type="GO" id="GO:0045454">
    <property type="term" value="P:cell redox homeostasis"/>
    <property type="evidence" value="ECO:0007669"/>
    <property type="project" value="TreeGrafter"/>
</dbReference>
<evidence type="ECO:0000256" key="1">
    <source>
        <dbReference type="ARBA" id="ARBA00008987"/>
    </source>
</evidence>
<dbReference type="SUPFAM" id="SSF52833">
    <property type="entry name" value="Thioredoxin-like"/>
    <property type="match status" value="1"/>
</dbReference>
<comment type="similarity">
    <text evidence="1 8">Belongs to the thioredoxin family.</text>
</comment>